<dbReference type="AlphaFoldDB" id="A0A7S6RDA8"/>
<dbReference type="RefSeq" id="WP_200988448.1">
    <property type="nucleotide sequence ID" value="NZ_CP063311.1"/>
</dbReference>
<proteinExistence type="predicted"/>
<gene>
    <name evidence="1" type="ORF">IM676_00205</name>
</gene>
<dbReference type="KEGG" id="aee:IM676_00205"/>
<sequence length="100" mass="11369">MNKLFNIYDWESKNGSILIHTPKNSHLLAHTETTENLSAQGEIEPLVGREWRSHASNNRYAGQHIEKFGDPSWVPGSQVAQLSAFVIQEFGIWRTHCIPV</sequence>
<keyword evidence="2" id="KW-1185">Reference proteome</keyword>
<reference evidence="2" key="1">
    <citation type="submission" date="2020-10" db="EMBL/GenBank/DDBJ databases">
        <title>Genome-based taxonomic classification of the species Anabaenopsis elenkinii.</title>
        <authorList>
            <person name="Delbaje E."/>
            <person name="Andreote A.P.D."/>
            <person name="Pellegrinetti T.A."/>
            <person name="Cruz R.B."/>
            <person name="Branco L.H.Z."/>
            <person name="Fiore M.F."/>
        </authorList>
    </citation>
    <scope>NUCLEOTIDE SEQUENCE [LARGE SCALE GENOMIC DNA]</scope>
    <source>
        <strain evidence="2">CCIBt3563</strain>
    </source>
</reference>
<dbReference type="Proteomes" id="UP000593846">
    <property type="component" value="Chromosome"/>
</dbReference>
<protein>
    <submittedName>
        <fullName evidence="1">Uncharacterized protein</fullName>
    </submittedName>
</protein>
<organism evidence="1 2">
    <name type="scientific">Anabaenopsis elenkinii CCIBt3563</name>
    <dbReference type="NCBI Taxonomy" id="2779889"/>
    <lineage>
        <taxon>Bacteria</taxon>
        <taxon>Bacillati</taxon>
        <taxon>Cyanobacteriota</taxon>
        <taxon>Cyanophyceae</taxon>
        <taxon>Nostocales</taxon>
        <taxon>Nodulariaceae</taxon>
        <taxon>Anabaenopsis</taxon>
    </lineage>
</organism>
<name>A0A7S6RDA8_9CYAN</name>
<accession>A0A7S6RDA8</accession>
<evidence type="ECO:0000313" key="2">
    <source>
        <dbReference type="Proteomes" id="UP000593846"/>
    </source>
</evidence>
<evidence type="ECO:0000313" key="1">
    <source>
        <dbReference type="EMBL" id="QOV22834.1"/>
    </source>
</evidence>
<dbReference type="EMBL" id="CP063311">
    <property type="protein sequence ID" value="QOV22834.1"/>
    <property type="molecule type" value="Genomic_DNA"/>
</dbReference>